<dbReference type="EMBL" id="PFBY01000020">
    <property type="protein sequence ID" value="PIR76544.1"/>
    <property type="molecule type" value="Genomic_DNA"/>
</dbReference>
<accession>A0A2H0TWJ8</accession>
<evidence type="ECO:0000313" key="3">
    <source>
        <dbReference type="Proteomes" id="UP000231530"/>
    </source>
</evidence>
<feature type="transmembrane region" description="Helical" evidence="1">
    <location>
        <begin position="20"/>
        <end position="39"/>
    </location>
</feature>
<proteinExistence type="predicted"/>
<keyword evidence="1" id="KW-1133">Transmembrane helix</keyword>
<name>A0A2H0TWJ8_9BACT</name>
<evidence type="ECO:0008006" key="4">
    <source>
        <dbReference type="Google" id="ProtNLM"/>
    </source>
</evidence>
<gene>
    <name evidence="2" type="ORF">COU32_01620</name>
</gene>
<keyword evidence="1" id="KW-0812">Transmembrane</keyword>
<dbReference type="AlphaFoldDB" id="A0A2H0TWJ8"/>
<evidence type="ECO:0000313" key="2">
    <source>
        <dbReference type="EMBL" id="PIR76544.1"/>
    </source>
</evidence>
<dbReference type="Proteomes" id="UP000231530">
    <property type="component" value="Unassembled WGS sequence"/>
</dbReference>
<evidence type="ECO:0000256" key="1">
    <source>
        <dbReference type="SAM" id="Phobius"/>
    </source>
</evidence>
<keyword evidence="1" id="KW-0472">Membrane</keyword>
<protein>
    <recommendedName>
        <fullName evidence="4">Baseplate protein J-like domain-containing protein</fullName>
    </recommendedName>
</protein>
<reference evidence="3" key="1">
    <citation type="submission" date="2017-09" db="EMBL/GenBank/DDBJ databases">
        <title>Depth-based differentiation of microbial function through sediment-hosted aquifers and enrichment of novel symbionts in the deep terrestrial subsurface.</title>
        <authorList>
            <person name="Probst A.J."/>
            <person name="Ladd B."/>
            <person name="Jarett J.K."/>
            <person name="Geller-Mcgrath D.E."/>
            <person name="Sieber C.M.K."/>
            <person name="Emerson J.B."/>
            <person name="Anantharaman K."/>
            <person name="Thomas B.C."/>
            <person name="Malmstrom R."/>
            <person name="Stieglmeier M."/>
            <person name="Klingl A."/>
            <person name="Woyke T."/>
            <person name="Ryan C.M."/>
            <person name="Banfield J.F."/>
        </authorList>
    </citation>
    <scope>NUCLEOTIDE SEQUENCE [LARGE SCALE GENOMIC DNA]</scope>
</reference>
<organism evidence="2 3">
    <name type="scientific">Candidatus Magasanikbacteria bacterium CG10_big_fil_rev_8_21_14_0_10_42_10</name>
    <dbReference type="NCBI Taxonomy" id="1974649"/>
    <lineage>
        <taxon>Bacteria</taxon>
        <taxon>Candidatus Magasanikiibacteriota</taxon>
    </lineage>
</organism>
<sequence length="380" mass="40984">MVARRQQTTQSSQSVGFYKFVALTFLAITLILFGVIVFMSSKRAVITITTRPEPVDITTTIGVNADSGRMIPGNVVTTTMSGANTYQPTGNKEEPGIAEGKVTIKNETALDQPLVVNTRLLSPDGVLFRLKERVLVPANGTVDANVFADVEGVTGDIGPSKFTIPGLNEIKQSVIYATSNVPMTGGIKKIGSVSQADIDKAKKLLLEQMKADAKTTLGNAVDSELSMSVYDVSDPSYSVGAEIGEEVSEFTLSATMTVVGVFYAEDAVTKLASDVLMSRAIDDAEYIEPSDAPPVVTLGSYDIERGEAELNVTYTGRATINPESKQLAKIAFYGKTKDEVRRYLLSLDHVYGVDVHLRPAWTQTIPHVAEHVDIVVKQVE</sequence>
<comment type="caution">
    <text evidence="2">The sequence shown here is derived from an EMBL/GenBank/DDBJ whole genome shotgun (WGS) entry which is preliminary data.</text>
</comment>